<dbReference type="PROSITE" id="PS00455">
    <property type="entry name" value="AMP_BINDING"/>
    <property type="match status" value="1"/>
</dbReference>
<dbReference type="AlphaFoldDB" id="A0A9Y2II19"/>
<dbReference type="InterPro" id="IPR000873">
    <property type="entry name" value="AMP-dep_synth/lig_dom"/>
</dbReference>
<dbReference type="GO" id="GO:0016405">
    <property type="term" value="F:CoA-ligase activity"/>
    <property type="evidence" value="ECO:0007669"/>
    <property type="project" value="TreeGrafter"/>
</dbReference>
<keyword evidence="3" id="KW-0547">Nucleotide-binding</keyword>
<dbReference type="InterPro" id="IPR042099">
    <property type="entry name" value="ANL_N_sf"/>
</dbReference>
<keyword evidence="8" id="KW-1185">Reference proteome</keyword>
<evidence type="ECO:0000313" key="8">
    <source>
        <dbReference type="Proteomes" id="UP001236014"/>
    </source>
</evidence>
<dbReference type="Gene3D" id="3.40.50.12780">
    <property type="entry name" value="N-terminal domain of ligase-like"/>
    <property type="match status" value="1"/>
</dbReference>
<dbReference type="InterPro" id="IPR045851">
    <property type="entry name" value="AMP-bd_C_sf"/>
</dbReference>
<dbReference type="InterPro" id="IPR025110">
    <property type="entry name" value="AMP-bd_C"/>
</dbReference>
<dbReference type="InterPro" id="IPR020845">
    <property type="entry name" value="AMP-binding_CS"/>
</dbReference>
<dbReference type="GO" id="GO:0005524">
    <property type="term" value="F:ATP binding"/>
    <property type="evidence" value="ECO:0007669"/>
    <property type="project" value="UniProtKB-KW"/>
</dbReference>
<evidence type="ECO:0000256" key="4">
    <source>
        <dbReference type="ARBA" id="ARBA00022840"/>
    </source>
</evidence>
<sequence length="517" mass="54292">MAIRSTYPDVVIPEGSLPGLLLGSLTPEEAAHPAVIDAGSGKRLTYGELATAVERLAAALAERGIGRGDVAVLAAPNCAEYPVVFHGVLRSGAAVSPANPLNTPAELAHQLRDAGARILFTTSAGLGTTRAAVKEEGVRVEEIVVLDAADGVPSLDDLLTSTAATPPEPTADDLAVLPYSSGTTGLPKGVLLTHRNVAANLSQMQPLTELRPGKRSIAVLPLFHIYGMNGIMNVSLLNRATVVTMPRFDLKAFLAAVAEHRVDHLFIAPPIALALAKVPFVTDYDLGCVDVVMSAAAPLDAGIAQELAARLNVTVLQGYGLTETSPCTHGIPADRPDVDRGSIGLLMPSVEARVVDPVTGEDAERGELWVRGPNVMRGYLNNAAATAATIDSDGYLHTGDIVTVDDGGVFHVVDRLKELIKYKGFQVPPAELEALLLTHPGIADAAVIGVPDDEAGEVPKAFVVRRSPELDEAAVQAFVAERVAPYKKVRQVEFVDAIPKSAAGKILRKVLRATVQS</sequence>
<proteinExistence type="inferred from homology"/>
<evidence type="ECO:0000259" key="5">
    <source>
        <dbReference type="Pfam" id="PF00501"/>
    </source>
</evidence>
<dbReference type="RefSeq" id="WP_285970970.1">
    <property type="nucleotide sequence ID" value="NZ_CP127294.1"/>
</dbReference>
<evidence type="ECO:0000259" key="6">
    <source>
        <dbReference type="Pfam" id="PF13193"/>
    </source>
</evidence>
<evidence type="ECO:0000256" key="1">
    <source>
        <dbReference type="ARBA" id="ARBA00006432"/>
    </source>
</evidence>
<keyword evidence="2" id="KW-0436">Ligase</keyword>
<dbReference type="Gene3D" id="3.30.300.30">
    <property type="match status" value="1"/>
</dbReference>
<dbReference type="Pfam" id="PF13193">
    <property type="entry name" value="AMP-binding_C"/>
    <property type="match status" value="1"/>
</dbReference>
<evidence type="ECO:0000256" key="3">
    <source>
        <dbReference type="ARBA" id="ARBA00022741"/>
    </source>
</evidence>
<protein>
    <submittedName>
        <fullName evidence="7">AMP-binding protein</fullName>
    </submittedName>
</protein>
<accession>A0A9Y2II19</accession>
<dbReference type="FunFam" id="3.30.300.30:FF:000007">
    <property type="entry name" value="4-coumarate--CoA ligase 2"/>
    <property type="match status" value="1"/>
</dbReference>
<evidence type="ECO:0000256" key="2">
    <source>
        <dbReference type="ARBA" id="ARBA00022598"/>
    </source>
</evidence>
<dbReference type="EMBL" id="CP127294">
    <property type="protein sequence ID" value="WIX80339.1"/>
    <property type="molecule type" value="Genomic_DNA"/>
</dbReference>
<feature type="domain" description="AMP-binding enzyme C-terminal" evidence="6">
    <location>
        <begin position="431"/>
        <end position="505"/>
    </location>
</feature>
<dbReference type="Pfam" id="PF00501">
    <property type="entry name" value="AMP-binding"/>
    <property type="match status" value="1"/>
</dbReference>
<dbReference type="PANTHER" id="PTHR24096:SF149">
    <property type="entry name" value="AMP-BINDING DOMAIN-CONTAINING PROTEIN-RELATED"/>
    <property type="match status" value="1"/>
</dbReference>
<feature type="domain" description="AMP-dependent synthetase/ligase" evidence="5">
    <location>
        <begin position="31"/>
        <end position="380"/>
    </location>
</feature>
<comment type="similarity">
    <text evidence="1">Belongs to the ATP-dependent AMP-binding enzyme family.</text>
</comment>
<keyword evidence="4" id="KW-0067">ATP-binding</keyword>
<dbReference type="Proteomes" id="UP001236014">
    <property type="component" value="Chromosome"/>
</dbReference>
<reference evidence="7 8" key="1">
    <citation type="submission" date="2023-06" db="EMBL/GenBank/DDBJ databases">
        <authorList>
            <person name="Oyuntsetseg B."/>
            <person name="Kim S.B."/>
        </authorList>
    </citation>
    <scope>NUCLEOTIDE SEQUENCE [LARGE SCALE GENOMIC DNA]</scope>
    <source>
        <strain evidence="7 8">2-15</strain>
    </source>
</reference>
<dbReference type="KEGG" id="acab:QRX50_06040"/>
<gene>
    <name evidence="7" type="ORF">QRX50_06040</name>
</gene>
<evidence type="ECO:0000313" key="7">
    <source>
        <dbReference type="EMBL" id="WIX80339.1"/>
    </source>
</evidence>
<dbReference type="SUPFAM" id="SSF56801">
    <property type="entry name" value="Acetyl-CoA synthetase-like"/>
    <property type="match status" value="1"/>
</dbReference>
<organism evidence="7 8">
    <name type="scientific">Amycolatopsis carbonis</name>
    <dbReference type="NCBI Taxonomy" id="715471"/>
    <lineage>
        <taxon>Bacteria</taxon>
        <taxon>Bacillati</taxon>
        <taxon>Actinomycetota</taxon>
        <taxon>Actinomycetes</taxon>
        <taxon>Pseudonocardiales</taxon>
        <taxon>Pseudonocardiaceae</taxon>
        <taxon>Amycolatopsis</taxon>
    </lineage>
</organism>
<dbReference type="PANTHER" id="PTHR24096">
    <property type="entry name" value="LONG-CHAIN-FATTY-ACID--COA LIGASE"/>
    <property type="match status" value="1"/>
</dbReference>
<name>A0A9Y2II19_9PSEU</name>
<dbReference type="FunFam" id="3.40.50.12780:FF:000003">
    <property type="entry name" value="Long-chain-fatty-acid--CoA ligase FadD"/>
    <property type="match status" value="1"/>
</dbReference>